<dbReference type="EMBL" id="CP034662">
    <property type="protein sequence ID" value="AZQ93227.1"/>
    <property type="molecule type" value="Genomic_DNA"/>
</dbReference>
<feature type="compositionally biased region" description="Polar residues" evidence="1">
    <location>
        <begin position="7"/>
        <end position="20"/>
    </location>
</feature>
<sequence length="76" mass="8353">MQGFFMTDSTTSPARQKATNTYRQKALANIALVISHTEPHALDALNQIMAHKDCSKAMAIKVALVEYANTLSQTSR</sequence>
<proteinExistence type="predicted"/>
<protein>
    <submittedName>
        <fullName evidence="2">Uncharacterized protein</fullName>
    </submittedName>
</protein>
<organism evidence="2 3">
    <name type="scientific">Moraxella catarrhalis</name>
    <name type="common">Branhamella catarrhalis</name>
    <dbReference type="NCBI Taxonomy" id="480"/>
    <lineage>
        <taxon>Bacteria</taxon>
        <taxon>Pseudomonadati</taxon>
        <taxon>Pseudomonadota</taxon>
        <taxon>Gammaproteobacteria</taxon>
        <taxon>Moraxellales</taxon>
        <taxon>Moraxellaceae</taxon>
        <taxon>Moraxella</taxon>
    </lineage>
</organism>
<accession>A0A3Q9GB53</accession>
<feature type="region of interest" description="Disordered" evidence="1">
    <location>
        <begin position="1"/>
        <end position="20"/>
    </location>
</feature>
<dbReference type="AlphaFoldDB" id="A0A3Q9GB53"/>
<name>A0A3Q9GB53_MORCA</name>
<evidence type="ECO:0000313" key="3">
    <source>
        <dbReference type="Proteomes" id="UP000280228"/>
    </source>
</evidence>
<gene>
    <name evidence="2" type="ORF">EJK53_1116</name>
</gene>
<reference evidence="2 3" key="1">
    <citation type="submission" date="2018-12" db="EMBL/GenBank/DDBJ databases">
        <title>Persistence of Moraxella catarrhalis in Chronic Obstructive Pulmonary Disease and Regulation of the Hag/MID Adhesin.</title>
        <authorList>
            <person name="Murphy T."/>
            <person name="Zhao X."/>
            <person name="Vyas G."/>
            <person name="Aluvathingal J."/>
            <person name="Nadendla S."/>
            <person name="Tallon L."/>
            <person name="Tettelin H."/>
        </authorList>
    </citation>
    <scope>NUCLEOTIDE SEQUENCE [LARGE SCALE GENOMIC DNA]</scope>
    <source>
        <strain evidence="2 3">46P58B1</strain>
    </source>
</reference>
<evidence type="ECO:0000256" key="1">
    <source>
        <dbReference type="SAM" id="MobiDB-lite"/>
    </source>
</evidence>
<evidence type="ECO:0000313" key="2">
    <source>
        <dbReference type="EMBL" id="AZQ93227.1"/>
    </source>
</evidence>
<dbReference type="Proteomes" id="UP000280228">
    <property type="component" value="Chromosome"/>
</dbReference>